<sequence>MKSNKFSLRVCFNRTSLLSLFIVAFVAGFLLAPPLSGDLSATHRIVINSSHSPPYSTPQRDGYFDLLLIEAFGRLGYLVQINNLPAMRSLADAANGVADGEIGRELGLDHEFHTLKPVPEPALERREFVAFSRNVKIETKDWSDLEPYHVAYVEGLQLFANNTKDARSVTALRSTDILFRFLDMDRCDIALSARLDGMTTLRKLGIKDVHVLEPPLEATPMYLYLHDNRKNLVMPLARILREMKEDGTIDFIKSQVVEKYIGI</sequence>
<accession>A0A7M3MAM4</accession>
<keyword evidence="2" id="KW-1185">Reference proteome</keyword>
<reference evidence="1 2" key="1">
    <citation type="submission" date="2018-06" db="EMBL/GenBank/DDBJ databases">
        <title>Complete genome of Desulfovibrio indonesiensis P37SLT.</title>
        <authorList>
            <person name="Crispim J.S."/>
            <person name="Vidigal P.M.P."/>
            <person name="Silva L.C.F."/>
            <person name="Laguardia C.N."/>
            <person name="Araujo L.C."/>
            <person name="Dias R.S."/>
            <person name="Sousa M.P."/>
            <person name="Paula S.O."/>
            <person name="Silva C."/>
        </authorList>
    </citation>
    <scope>NUCLEOTIDE SEQUENCE [LARGE SCALE GENOMIC DNA]</scope>
    <source>
        <strain evidence="1 2">P37SLT</strain>
    </source>
</reference>
<dbReference type="Proteomes" id="UP000448292">
    <property type="component" value="Unassembled WGS sequence"/>
</dbReference>
<protein>
    <recommendedName>
        <fullName evidence="3">Solute-binding protein family 3/N-terminal domain-containing protein</fullName>
    </recommendedName>
</protein>
<evidence type="ECO:0000313" key="2">
    <source>
        <dbReference type="Proteomes" id="UP000448292"/>
    </source>
</evidence>
<comment type="caution">
    <text evidence="1">The sequence shown here is derived from an EMBL/GenBank/DDBJ whole genome shotgun (WGS) entry which is preliminary data.</text>
</comment>
<dbReference type="Gene3D" id="3.40.190.10">
    <property type="entry name" value="Periplasmic binding protein-like II"/>
    <property type="match status" value="2"/>
</dbReference>
<evidence type="ECO:0008006" key="3">
    <source>
        <dbReference type="Google" id="ProtNLM"/>
    </source>
</evidence>
<evidence type="ECO:0000313" key="1">
    <source>
        <dbReference type="EMBL" id="TVM14845.1"/>
    </source>
</evidence>
<name>A0A7M3MAM4_9BACT</name>
<organism evidence="1 2">
    <name type="scientific">Oceanidesulfovibrio indonesiensis</name>
    <dbReference type="NCBI Taxonomy" id="54767"/>
    <lineage>
        <taxon>Bacteria</taxon>
        <taxon>Pseudomonadati</taxon>
        <taxon>Thermodesulfobacteriota</taxon>
        <taxon>Desulfovibrionia</taxon>
        <taxon>Desulfovibrionales</taxon>
        <taxon>Desulfovibrionaceae</taxon>
        <taxon>Oceanidesulfovibrio</taxon>
    </lineage>
</organism>
<proteinExistence type="predicted"/>
<dbReference type="EMBL" id="QMIE01000020">
    <property type="protein sequence ID" value="TVM14845.1"/>
    <property type="molecule type" value="Genomic_DNA"/>
</dbReference>
<gene>
    <name evidence="1" type="ORF">DPQ33_16610</name>
</gene>
<dbReference type="SUPFAM" id="SSF53850">
    <property type="entry name" value="Periplasmic binding protein-like II"/>
    <property type="match status" value="1"/>
</dbReference>
<dbReference type="OrthoDB" id="368476at2"/>
<dbReference type="RefSeq" id="WP_144304349.1">
    <property type="nucleotide sequence ID" value="NZ_QMIE01000020.1"/>
</dbReference>
<dbReference type="AlphaFoldDB" id="A0A7M3MAM4"/>